<dbReference type="SMART" id="SM00822">
    <property type="entry name" value="PKS_KR"/>
    <property type="match status" value="1"/>
</dbReference>
<dbReference type="SUPFAM" id="SSF51735">
    <property type="entry name" value="NAD(P)-binding Rossmann-fold domains"/>
    <property type="match status" value="1"/>
</dbReference>
<dbReference type="PROSITE" id="PS00061">
    <property type="entry name" value="ADH_SHORT"/>
    <property type="match status" value="1"/>
</dbReference>
<dbReference type="InterPro" id="IPR020904">
    <property type="entry name" value="Sc_DH/Rdtase_CS"/>
</dbReference>
<proteinExistence type="inferred from homology"/>
<dbReference type="Gene3D" id="3.40.50.720">
    <property type="entry name" value="NAD(P)-binding Rossmann-like Domain"/>
    <property type="match status" value="1"/>
</dbReference>
<dbReference type="InterPro" id="IPR036291">
    <property type="entry name" value="NAD(P)-bd_dom_sf"/>
</dbReference>
<dbReference type="InterPro" id="IPR051687">
    <property type="entry name" value="Peroxisomal_Beta-Oxidation"/>
</dbReference>
<dbReference type="EMBL" id="SHKO01000001">
    <property type="protein sequence ID" value="RZT99477.1"/>
    <property type="molecule type" value="Genomic_DNA"/>
</dbReference>
<dbReference type="Pfam" id="PF00106">
    <property type="entry name" value="adh_short"/>
    <property type="match status" value="1"/>
</dbReference>
<evidence type="ECO:0000259" key="3">
    <source>
        <dbReference type="SMART" id="SM00822"/>
    </source>
</evidence>
<sequence length="287" mass="30952">MMNFEGQVVLITGAGRGLGLAYARCIGQLGAKVLIQDLGTDAHGDGEDPQVAQLAAEQLRLEGLKAEAICGAVDSRDACHDLITRAMKIYGRLDALVHNAGWVDYESIETIQENSFDRMMAVTVKAPLWLCQAAWPVFKAANYGRIVITTSCRALFPHYAQNGLASYAAAKLAAVGLVNVLACEGKQHGIFINAISPVAKTRMWGINETPDELRPSEVAPGLAYLASANCVDTGWILRAANGQFHATRAQEAAHVDYPRNLRAIHATTMNEVAANWSKIAIANKEPR</sequence>
<dbReference type="Proteomes" id="UP000293398">
    <property type="component" value="Unassembled WGS sequence"/>
</dbReference>
<accession>A0A4Q7VT49</accession>
<keyword evidence="5" id="KW-1185">Reference proteome</keyword>
<protein>
    <submittedName>
        <fullName evidence="4">NAD(P)-dependent dehydrogenase (Short-subunit alcohol dehydrogenase family)</fullName>
    </submittedName>
</protein>
<evidence type="ECO:0000256" key="1">
    <source>
        <dbReference type="ARBA" id="ARBA00006484"/>
    </source>
</evidence>
<gene>
    <name evidence="4" type="ORF">EV681_1263</name>
</gene>
<organism evidence="4 5">
    <name type="scientific">Advenella incenata</name>
    <dbReference type="NCBI Taxonomy" id="267800"/>
    <lineage>
        <taxon>Bacteria</taxon>
        <taxon>Pseudomonadati</taxon>
        <taxon>Pseudomonadota</taxon>
        <taxon>Betaproteobacteria</taxon>
        <taxon>Burkholderiales</taxon>
        <taxon>Alcaligenaceae</taxon>
    </lineage>
</organism>
<dbReference type="GO" id="GO:0016491">
    <property type="term" value="F:oxidoreductase activity"/>
    <property type="evidence" value="ECO:0007669"/>
    <property type="project" value="UniProtKB-KW"/>
</dbReference>
<evidence type="ECO:0000256" key="2">
    <source>
        <dbReference type="ARBA" id="ARBA00023002"/>
    </source>
</evidence>
<dbReference type="RefSeq" id="WP_130303525.1">
    <property type="nucleotide sequence ID" value="NZ_SHKO01000001.1"/>
</dbReference>
<dbReference type="InterPro" id="IPR002347">
    <property type="entry name" value="SDR_fam"/>
</dbReference>
<reference evidence="4 5" key="1">
    <citation type="submission" date="2019-02" db="EMBL/GenBank/DDBJ databases">
        <title>Genomic Encyclopedia of Type Strains, Phase IV (KMG-IV): sequencing the most valuable type-strain genomes for metagenomic binning, comparative biology and taxonomic classification.</title>
        <authorList>
            <person name="Goeker M."/>
        </authorList>
    </citation>
    <scope>NUCLEOTIDE SEQUENCE [LARGE SCALE GENOMIC DNA]</scope>
    <source>
        <strain evidence="4 5">DSM 23814</strain>
    </source>
</reference>
<dbReference type="OrthoDB" id="9804774at2"/>
<keyword evidence="2" id="KW-0560">Oxidoreductase</keyword>
<comment type="similarity">
    <text evidence="1">Belongs to the short-chain dehydrogenases/reductases (SDR) family.</text>
</comment>
<dbReference type="PANTHER" id="PTHR45024">
    <property type="entry name" value="DEHYDROGENASES, SHORT CHAIN"/>
    <property type="match status" value="1"/>
</dbReference>
<dbReference type="AlphaFoldDB" id="A0A4Q7VT49"/>
<dbReference type="PANTHER" id="PTHR45024:SF2">
    <property type="entry name" value="SCP2 DOMAIN-CONTAINING PROTEIN"/>
    <property type="match status" value="1"/>
</dbReference>
<evidence type="ECO:0000313" key="5">
    <source>
        <dbReference type="Proteomes" id="UP000293398"/>
    </source>
</evidence>
<feature type="domain" description="Ketoreductase" evidence="3">
    <location>
        <begin position="7"/>
        <end position="218"/>
    </location>
</feature>
<dbReference type="InterPro" id="IPR057326">
    <property type="entry name" value="KR_dom"/>
</dbReference>
<evidence type="ECO:0000313" key="4">
    <source>
        <dbReference type="EMBL" id="RZT99477.1"/>
    </source>
</evidence>
<comment type="caution">
    <text evidence="4">The sequence shown here is derived from an EMBL/GenBank/DDBJ whole genome shotgun (WGS) entry which is preliminary data.</text>
</comment>
<dbReference type="PRINTS" id="PR00081">
    <property type="entry name" value="GDHRDH"/>
</dbReference>
<name>A0A4Q7VT49_9BURK</name>